<accession>A0A1A8VWA9</accession>
<dbReference type="EMBL" id="FLQW01000456">
    <property type="protein sequence ID" value="SBS83981.1"/>
    <property type="molecule type" value="Genomic_DNA"/>
</dbReference>
<proteinExistence type="predicted"/>
<protein>
    <submittedName>
        <fullName evidence="1">Uncharacterized protein</fullName>
    </submittedName>
</protein>
<dbReference type="Proteomes" id="UP000078597">
    <property type="component" value="Unassembled WGS sequence"/>
</dbReference>
<gene>
    <name evidence="1" type="ORF">PMALA_008500</name>
</gene>
<reference evidence="2" key="1">
    <citation type="submission" date="2016-05" db="EMBL/GenBank/DDBJ databases">
        <authorList>
            <person name="Naeem Raeece"/>
        </authorList>
    </citation>
    <scope>NUCLEOTIDE SEQUENCE [LARGE SCALE GENOMIC DNA]</scope>
</reference>
<evidence type="ECO:0000313" key="1">
    <source>
        <dbReference type="EMBL" id="SBS83981.1"/>
    </source>
</evidence>
<evidence type="ECO:0000313" key="2">
    <source>
        <dbReference type="Proteomes" id="UP000078597"/>
    </source>
</evidence>
<dbReference type="AlphaFoldDB" id="A0A1A8VWA9"/>
<sequence>MGGTPIQHGNAANFLFVPFVDFYIMKDFQKRGLGIVIKKYYGKMGKIQNAKTIKRQSYDDKAIMTKRLQQSDYDKTIKCKIIYPDILILQLTYIKVHAHVNDIIPVVYIF</sequence>
<name>A0A1A8VWA9_PLAMA</name>
<organism evidence="1 2">
    <name type="scientific">Plasmodium malariae</name>
    <dbReference type="NCBI Taxonomy" id="5858"/>
    <lineage>
        <taxon>Eukaryota</taxon>
        <taxon>Sar</taxon>
        <taxon>Alveolata</taxon>
        <taxon>Apicomplexa</taxon>
        <taxon>Aconoidasida</taxon>
        <taxon>Haemosporida</taxon>
        <taxon>Plasmodiidae</taxon>
        <taxon>Plasmodium</taxon>
        <taxon>Plasmodium (Plasmodium)</taxon>
    </lineage>
</organism>